<feature type="transmembrane region" description="Helical" evidence="1">
    <location>
        <begin position="44"/>
        <end position="63"/>
    </location>
</feature>
<feature type="transmembrane region" description="Helical" evidence="1">
    <location>
        <begin position="7"/>
        <end position="32"/>
    </location>
</feature>
<sequence>MSKRIRYFLVHLAVSFILACLVTVLVTLFWYPVPLFKAAGLAKIFFMLLAIDVLIGPFFSLLVYKEGKKTLKFDLSVIVLIQFCAFAYGFYSIAEGRPAWIAFNKDRFELIRLNEIDDREINKALPEYQTASWMEPKWVKVALERESVEVQNQVLLEEGMSGGMYSVAQSPRFYRSIENADSMAWMQKAHPVTALKKYNDKQKVDAVLGRFAEADYYLPLKSKGYDMAVLINSKDPTWKRIVDLRPW</sequence>
<evidence type="ECO:0000313" key="3">
    <source>
        <dbReference type="Proteomes" id="UP000254055"/>
    </source>
</evidence>
<keyword evidence="1" id="KW-0472">Membrane</keyword>
<dbReference type="AlphaFoldDB" id="A0A378X7F3"/>
<organism evidence="2 3">
    <name type="scientific">Neisseria zoodegmatis</name>
    <dbReference type="NCBI Taxonomy" id="326523"/>
    <lineage>
        <taxon>Bacteria</taxon>
        <taxon>Pseudomonadati</taxon>
        <taxon>Pseudomonadota</taxon>
        <taxon>Betaproteobacteria</taxon>
        <taxon>Neisseriales</taxon>
        <taxon>Neisseriaceae</taxon>
        <taxon>Neisseria</taxon>
    </lineage>
</organism>
<dbReference type="EMBL" id="UGRS01000003">
    <property type="protein sequence ID" value="SUA48947.1"/>
    <property type="molecule type" value="Genomic_DNA"/>
</dbReference>
<dbReference type="RefSeq" id="WP_147278365.1">
    <property type="nucleotide sequence ID" value="NZ_UGRS01000003.1"/>
</dbReference>
<name>A0A378X7F3_9NEIS</name>
<proteinExistence type="predicted"/>
<keyword evidence="1" id="KW-0812">Transmembrane</keyword>
<accession>A0A378X7F3</accession>
<dbReference type="InterPro" id="IPR047814">
    <property type="entry name" value="TfpX/TfpZ-like"/>
</dbReference>
<protein>
    <submittedName>
        <fullName evidence="2">Putative fimbrial assembly protein</fullName>
    </submittedName>
</protein>
<dbReference type="OrthoDB" id="8613597at2"/>
<dbReference type="NCBIfam" id="NF041437">
    <property type="entry name" value="TfpZ"/>
    <property type="match status" value="1"/>
</dbReference>
<gene>
    <name evidence="2" type="ORF">NCTC12229_02371</name>
</gene>
<evidence type="ECO:0000256" key="1">
    <source>
        <dbReference type="SAM" id="Phobius"/>
    </source>
</evidence>
<evidence type="ECO:0000313" key="2">
    <source>
        <dbReference type="EMBL" id="SUA48947.1"/>
    </source>
</evidence>
<reference evidence="2 3" key="1">
    <citation type="submission" date="2018-06" db="EMBL/GenBank/DDBJ databases">
        <authorList>
            <consortium name="Pathogen Informatics"/>
            <person name="Doyle S."/>
        </authorList>
    </citation>
    <scope>NUCLEOTIDE SEQUENCE [LARGE SCALE GENOMIC DNA]</scope>
    <source>
        <strain evidence="2 3">NCTC12229</strain>
    </source>
</reference>
<keyword evidence="1" id="KW-1133">Transmembrane helix</keyword>
<dbReference type="Proteomes" id="UP000254055">
    <property type="component" value="Unassembled WGS sequence"/>
</dbReference>
<feature type="transmembrane region" description="Helical" evidence="1">
    <location>
        <begin position="75"/>
        <end position="94"/>
    </location>
</feature>
<dbReference type="PROSITE" id="PS51257">
    <property type="entry name" value="PROKAR_LIPOPROTEIN"/>
    <property type="match status" value="1"/>
</dbReference>